<name>A0A1B9GBI3_9TREE</name>
<sequence length="370" mass="41971">MPSELLHLPPLYTLVGLYRLLTDPFIRQPVLDKIKHASIRGLVVGAVYAAGSWKLMDWFVRHFLIGQGWNVFKSHKALEKETGGVGGGGGGVVNVGIGRFSVPVDIVLYTHLFILLPQLSSILRYFIYKNLKIARSRAYSLTVSSRGKPHEFWSQGYIEEWTQPPTLPGSSQVDKNGRRIRSNTQYIDWILWWPTQLVLRKYLYLPLSPSLPLLAPLVKSFLRSITTGEYLHQPYFDAKGMSNDEIWRWVEERKWAYRAFGFAASLIESIPIIGLFFSISNRIGAAMWAFDLEKRQHLFSAGVIKPLQPAQVGFYGMGKVDDLGVDIQKAEKEIDRKFSTRKSSDRDEEGILEIKGKGVGVEEKGKEKVL</sequence>
<gene>
    <name evidence="2" type="ORF">I302_03238</name>
    <name evidence="3" type="ORF">I302_104532</name>
</gene>
<organism evidence="2">
    <name type="scientific">Kwoniella bestiolae CBS 10118</name>
    <dbReference type="NCBI Taxonomy" id="1296100"/>
    <lineage>
        <taxon>Eukaryota</taxon>
        <taxon>Fungi</taxon>
        <taxon>Dikarya</taxon>
        <taxon>Basidiomycota</taxon>
        <taxon>Agaricomycotina</taxon>
        <taxon>Tremellomycetes</taxon>
        <taxon>Tremellales</taxon>
        <taxon>Cryptococcaceae</taxon>
        <taxon>Kwoniella</taxon>
    </lineage>
</organism>
<protein>
    <submittedName>
        <fullName evidence="2">Uncharacterized protein</fullName>
    </submittedName>
</protein>
<feature type="transmembrane region" description="Helical" evidence="1">
    <location>
        <begin position="106"/>
        <end position="127"/>
    </location>
</feature>
<evidence type="ECO:0000313" key="4">
    <source>
        <dbReference type="Proteomes" id="UP000092730"/>
    </source>
</evidence>
<dbReference type="RefSeq" id="XP_019049449.1">
    <property type="nucleotide sequence ID" value="XM_019189887.1"/>
</dbReference>
<dbReference type="InterPro" id="IPR052786">
    <property type="entry name" value="Spore_wall_assembly"/>
</dbReference>
<dbReference type="PANTHER" id="PTHR34292">
    <property type="entry name" value="OUTER SPORE WALL PROTEIN LDS1"/>
    <property type="match status" value="1"/>
</dbReference>
<accession>A0A1B9GBI3</accession>
<keyword evidence="4" id="KW-1185">Reference proteome</keyword>
<reference evidence="3" key="4">
    <citation type="submission" date="2024-02" db="EMBL/GenBank/DDBJ databases">
        <title>Comparative genomics of Cryptococcus and Kwoniella reveals pathogenesis evolution and contrasting modes of karyotype evolution via chromosome fusion or intercentromeric recombination.</title>
        <authorList>
            <person name="Coelho M.A."/>
            <person name="David-Palma M."/>
            <person name="Shea T."/>
            <person name="Bowers K."/>
            <person name="McGinley-Smith S."/>
            <person name="Mohammad A.W."/>
            <person name="Gnirke A."/>
            <person name="Yurkov A.M."/>
            <person name="Nowrousian M."/>
            <person name="Sun S."/>
            <person name="Cuomo C.A."/>
            <person name="Heitman J."/>
        </authorList>
    </citation>
    <scope>NUCLEOTIDE SEQUENCE</scope>
    <source>
        <strain evidence="3">CBS 10118</strain>
    </source>
</reference>
<dbReference type="EMBL" id="CP144542">
    <property type="protein sequence ID" value="WVW82521.1"/>
    <property type="molecule type" value="Genomic_DNA"/>
</dbReference>
<dbReference type="AlphaFoldDB" id="A0A1B9GBI3"/>
<dbReference type="OrthoDB" id="10012223at2759"/>
<keyword evidence="1" id="KW-1133">Transmembrane helix</keyword>
<proteinExistence type="predicted"/>
<reference evidence="2" key="1">
    <citation type="submission" date="2013-07" db="EMBL/GenBank/DDBJ databases">
        <title>The Genome Sequence of Cryptococcus bestiolae CBS10118.</title>
        <authorList>
            <consortium name="The Broad Institute Genome Sequencing Platform"/>
            <person name="Cuomo C."/>
            <person name="Litvintseva A."/>
            <person name="Chen Y."/>
            <person name="Heitman J."/>
            <person name="Sun S."/>
            <person name="Springer D."/>
            <person name="Dromer F."/>
            <person name="Young S.K."/>
            <person name="Zeng Q."/>
            <person name="Gargeya S."/>
            <person name="Fitzgerald M."/>
            <person name="Abouelleil A."/>
            <person name="Alvarado L."/>
            <person name="Berlin A.M."/>
            <person name="Chapman S.B."/>
            <person name="Dewar J."/>
            <person name="Goldberg J."/>
            <person name="Griggs A."/>
            <person name="Gujja S."/>
            <person name="Hansen M."/>
            <person name="Howarth C."/>
            <person name="Imamovic A."/>
            <person name="Larimer J."/>
            <person name="McCowan C."/>
            <person name="Murphy C."/>
            <person name="Pearson M."/>
            <person name="Priest M."/>
            <person name="Roberts A."/>
            <person name="Saif S."/>
            <person name="Shea T."/>
            <person name="Sykes S."/>
            <person name="Wortman J."/>
            <person name="Nusbaum C."/>
            <person name="Birren B."/>
        </authorList>
    </citation>
    <scope>NUCLEOTIDE SEQUENCE [LARGE SCALE GENOMIC DNA]</scope>
    <source>
        <strain evidence="2">CBS 10118</strain>
    </source>
</reference>
<dbReference type="EMBL" id="KI894019">
    <property type="protein sequence ID" value="OCF28379.1"/>
    <property type="molecule type" value="Genomic_DNA"/>
</dbReference>
<dbReference type="KEGG" id="kbi:30207637"/>
<dbReference type="VEuPathDB" id="FungiDB:I302_03238"/>
<keyword evidence="1" id="KW-0812">Transmembrane</keyword>
<dbReference type="STRING" id="1296100.A0A1B9GBI3"/>
<dbReference type="PANTHER" id="PTHR34292:SF2">
    <property type="entry name" value="OUTER SPORE WALL PROTEIN LDS1"/>
    <property type="match status" value="1"/>
</dbReference>
<dbReference type="GeneID" id="30207637"/>
<evidence type="ECO:0000313" key="2">
    <source>
        <dbReference type="EMBL" id="OCF28379.1"/>
    </source>
</evidence>
<dbReference type="Proteomes" id="UP000092730">
    <property type="component" value="Chromosome 2"/>
</dbReference>
<feature type="transmembrane region" description="Helical" evidence="1">
    <location>
        <begin position="255"/>
        <end position="277"/>
    </location>
</feature>
<reference evidence="2" key="3">
    <citation type="submission" date="2014-01" db="EMBL/GenBank/DDBJ databases">
        <title>Evolution of pathogenesis and genome organization in the Tremellales.</title>
        <authorList>
            <person name="Cuomo C."/>
            <person name="Litvintseva A."/>
            <person name="Heitman J."/>
            <person name="Chen Y."/>
            <person name="Sun S."/>
            <person name="Springer D."/>
            <person name="Dromer F."/>
            <person name="Young S."/>
            <person name="Zeng Q."/>
            <person name="Chapman S."/>
            <person name="Gujja S."/>
            <person name="Saif S."/>
            <person name="Birren B."/>
        </authorList>
    </citation>
    <scope>NUCLEOTIDE SEQUENCE</scope>
    <source>
        <strain evidence="2">CBS 10118</strain>
    </source>
</reference>
<evidence type="ECO:0000256" key="1">
    <source>
        <dbReference type="SAM" id="Phobius"/>
    </source>
</evidence>
<keyword evidence="1" id="KW-0472">Membrane</keyword>
<reference evidence="3" key="2">
    <citation type="submission" date="2013-07" db="EMBL/GenBank/DDBJ databases">
        <authorList>
            <consortium name="The Broad Institute Genome Sequencing Platform"/>
            <person name="Cuomo C."/>
            <person name="Litvintseva A."/>
            <person name="Chen Y."/>
            <person name="Heitman J."/>
            <person name="Sun S."/>
            <person name="Springer D."/>
            <person name="Dromer F."/>
            <person name="Young S.K."/>
            <person name="Zeng Q."/>
            <person name="Gargeya S."/>
            <person name="Fitzgerald M."/>
            <person name="Abouelleil A."/>
            <person name="Alvarado L."/>
            <person name="Berlin A.M."/>
            <person name="Chapman S.B."/>
            <person name="Dewar J."/>
            <person name="Goldberg J."/>
            <person name="Griggs A."/>
            <person name="Gujja S."/>
            <person name="Hansen M."/>
            <person name="Howarth C."/>
            <person name="Imamovic A."/>
            <person name="Larimer J."/>
            <person name="McCowan C."/>
            <person name="Murphy C."/>
            <person name="Pearson M."/>
            <person name="Priest M."/>
            <person name="Roberts A."/>
            <person name="Saif S."/>
            <person name="Shea T."/>
            <person name="Sykes S."/>
            <person name="Wortman J."/>
            <person name="Nusbaum C."/>
            <person name="Birren B."/>
        </authorList>
    </citation>
    <scope>NUCLEOTIDE SEQUENCE</scope>
    <source>
        <strain evidence="3">CBS 10118</strain>
    </source>
</reference>
<evidence type="ECO:0000313" key="3">
    <source>
        <dbReference type="EMBL" id="WVW82521.1"/>
    </source>
</evidence>